<protein>
    <recommendedName>
        <fullName evidence="1">SusE outer membrane protein domain-containing protein</fullName>
    </recommendedName>
</protein>
<evidence type="ECO:0000259" key="1">
    <source>
        <dbReference type="Pfam" id="PF14292"/>
    </source>
</evidence>
<organism evidence="2 3">
    <name type="scientific">Pseudopedobacter saltans (strain ATCC 51119 / DSM 12145 / JCM 21818 / CCUG 39354 / LMG 10337 / NBRC 100064 / NCIMB 13643)</name>
    <name type="common">Pedobacter saltans</name>
    <dbReference type="NCBI Taxonomy" id="762903"/>
    <lineage>
        <taxon>Bacteria</taxon>
        <taxon>Pseudomonadati</taxon>
        <taxon>Bacteroidota</taxon>
        <taxon>Sphingobacteriia</taxon>
        <taxon>Sphingobacteriales</taxon>
        <taxon>Sphingobacteriaceae</taxon>
        <taxon>Pseudopedobacter</taxon>
    </lineage>
</organism>
<gene>
    <name evidence="2" type="ordered locus">Pedsa_3161</name>
</gene>
<dbReference type="KEGG" id="psn:Pedsa_3161"/>
<dbReference type="Gene3D" id="2.60.40.3620">
    <property type="match status" value="1"/>
</dbReference>
<dbReference type="Pfam" id="PF14292">
    <property type="entry name" value="SusE"/>
    <property type="match status" value="1"/>
</dbReference>
<dbReference type="STRING" id="762903.Pedsa_3161"/>
<dbReference type="EMBL" id="CP002545">
    <property type="protein sequence ID" value="ADY53697.1"/>
    <property type="molecule type" value="Genomic_DNA"/>
</dbReference>
<feature type="domain" description="SusE outer membrane protein" evidence="1">
    <location>
        <begin position="29"/>
        <end position="143"/>
    </location>
</feature>
<proteinExistence type="predicted"/>
<keyword evidence="3" id="KW-1185">Reference proteome</keyword>
<sequence length="379" mass="41154">MLLNINNMEKHLKYILILFIAAMASCKSDIEKSIILMPSASSQNFSASHQTIVLNSGNKKEKVVTFTFNKPNYGVELVPSYTLQFALPADTSGANAWTKAINVRLTEEEGTSKAFLGEDLNAILATQMQLETGINHKIVVRLKTDVNQNSGLVSNLRPLYSKVELNITPFEDIVVYPALLVKGGNSWQTPSVRTNGLLLASSGFNAKYEGYLNLPNADGWGGDAFTLISTTTGVSYGWGTSSTTIAEGSTGNLWLTPSPAYMKVNVNLDALTINYQPVTFSLSGDHNSWSTSDTKMTLNTSTQQLELDNVTFAAGNVFAFIANGNWNIAYKVNDKGKLVFAGDPVWGGINIKVETAGIYKVILDLSGGDGNYTYQLIKK</sequence>
<dbReference type="HOGENOM" id="CLU_729308_0_0_10"/>
<evidence type="ECO:0000313" key="3">
    <source>
        <dbReference type="Proteomes" id="UP000000310"/>
    </source>
</evidence>
<name>F0SAS6_PSESL</name>
<dbReference type="AlphaFoldDB" id="F0SAS6"/>
<dbReference type="Proteomes" id="UP000000310">
    <property type="component" value="Chromosome"/>
</dbReference>
<accession>F0SAS6</accession>
<reference evidence="2 3" key="1">
    <citation type="journal article" date="2011" name="Stand. Genomic Sci.">
        <title>Complete genome sequence of the gliding, heparinolytic Pedobacter saltans type strain (113).</title>
        <authorList>
            <person name="Liolios K."/>
            <person name="Sikorski J."/>
            <person name="Lu M."/>
            <person name="Nolan M."/>
            <person name="Lapidus A."/>
            <person name="Lucas S."/>
            <person name="Hammon N."/>
            <person name="Deshpande S."/>
            <person name="Cheng J.F."/>
            <person name="Tapia R."/>
            <person name="Han C."/>
            <person name="Goodwin L."/>
            <person name="Pitluck S."/>
            <person name="Huntemann M."/>
            <person name="Ivanova N."/>
            <person name="Pagani I."/>
            <person name="Mavromatis K."/>
            <person name="Ovchinikova G."/>
            <person name="Pati A."/>
            <person name="Chen A."/>
            <person name="Palaniappan K."/>
            <person name="Land M."/>
            <person name="Hauser L."/>
            <person name="Brambilla E.M."/>
            <person name="Kotsyurbenko O."/>
            <person name="Rohde M."/>
            <person name="Tindall B.J."/>
            <person name="Abt B."/>
            <person name="Goker M."/>
            <person name="Detter J.C."/>
            <person name="Woyke T."/>
            <person name="Bristow J."/>
            <person name="Eisen J.A."/>
            <person name="Markowitz V."/>
            <person name="Hugenholtz P."/>
            <person name="Klenk H.P."/>
            <person name="Kyrpides N.C."/>
        </authorList>
    </citation>
    <scope>NUCLEOTIDE SEQUENCE [LARGE SCALE GENOMIC DNA]</scope>
    <source>
        <strain evidence="3">ATCC 51119 / DSM 12145 / JCM 21818 / LMG 10337 / NBRC 100064 / NCIMB 13643</strain>
    </source>
</reference>
<evidence type="ECO:0000313" key="2">
    <source>
        <dbReference type="EMBL" id="ADY53697.1"/>
    </source>
</evidence>
<reference evidence="3" key="2">
    <citation type="submission" date="2011-02" db="EMBL/GenBank/DDBJ databases">
        <title>The complete genome of Pedobacter saltans DSM 12145.</title>
        <authorList>
            <consortium name="US DOE Joint Genome Institute (JGI-PGF)"/>
            <person name="Lucas S."/>
            <person name="Copeland A."/>
            <person name="Lapidus A."/>
            <person name="Bruce D."/>
            <person name="Goodwin L."/>
            <person name="Pitluck S."/>
            <person name="Kyrpides N."/>
            <person name="Mavromatis K."/>
            <person name="Pagani I."/>
            <person name="Ivanova N."/>
            <person name="Ovchinnikova G."/>
            <person name="Lu M."/>
            <person name="Detter J.C."/>
            <person name="Han C."/>
            <person name="Land M."/>
            <person name="Hauser L."/>
            <person name="Markowitz V."/>
            <person name="Cheng J.-F."/>
            <person name="Hugenholtz P."/>
            <person name="Woyke T."/>
            <person name="Wu D."/>
            <person name="Tindall B."/>
            <person name="Pomrenke H.G."/>
            <person name="Brambilla E."/>
            <person name="Klenk H.-P."/>
            <person name="Eisen J.A."/>
        </authorList>
    </citation>
    <scope>NUCLEOTIDE SEQUENCE [LARGE SCALE GENOMIC DNA]</scope>
    <source>
        <strain evidence="3">ATCC 51119 / DSM 12145 / JCM 21818 / LMG 10337 / NBRC 100064 / NCIMB 13643</strain>
    </source>
</reference>
<dbReference type="InterPro" id="IPR025970">
    <property type="entry name" value="SusE"/>
</dbReference>